<evidence type="ECO:0000259" key="1">
    <source>
        <dbReference type="Pfam" id="PF07727"/>
    </source>
</evidence>
<gene>
    <name evidence="2" type="ORF">FSB_LOCUS29496</name>
</gene>
<accession>A0A2N9GQT8</accession>
<name>A0A2N9GQT8_FAGSY</name>
<proteinExistence type="predicted"/>
<dbReference type="PANTHER" id="PTHR11439">
    <property type="entry name" value="GAG-POL-RELATED RETROTRANSPOSON"/>
    <property type="match status" value="1"/>
</dbReference>
<dbReference type="InterPro" id="IPR013103">
    <property type="entry name" value="RVT_2"/>
</dbReference>
<organism evidence="2">
    <name type="scientific">Fagus sylvatica</name>
    <name type="common">Beechnut</name>
    <dbReference type="NCBI Taxonomy" id="28930"/>
    <lineage>
        <taxon>Eukaryota</taxon>
        <taxon>Viridiplantae</taxon>
        <taxon>Streptophyta</taxon>
        <taxon>Embryophyta</taxon>
        <taxon>Tracheophyta</taxon>
        <taxon>Spermatophyta</taxon>
        <taxon>Magnoliopsida</taxon>
        <taxon>eudicotyledons</taxon>
        <taxon>Gunneridae</taxon>
        <taxon>Pentapetalae</taxon>
        <taxon>rosids</taxon>
        <taxon>fabids</taxon>
        <taxon>Fagales</taxon>
        <taxon>Fagaceae</taxon>
        <taxon>Fagus</taxon>
    </lineage>
</organism>
<dbReference type="CDD" id="cd09272">
    <property type="entry name" value="RNase_HI_RT_Ty1"/>
    <property type="match status" value="1"/>
</dbReference>
<dbReference type="AlphaFoldDB" id="A0A2N9GQT8"/>
<reference evidence="2" key="1">
    <citation type="submission" date="2018-02" db="EMBL/GenBank/DDBJ databases">
        <authorList>
            <person name="Cohen D.B."/>
            <person name="Kent A.D."/>
        </authorList>
    </citation>
    <scope>NUCLEOTIDE SEQUENCE</scope>
</reference>
<dbReference type="SUPFAM" id="SSF56672">
    <property type="entry name" value="DNA/RNA polymerases"/>
    <property type="match status" value="1"/>
</dbReference>
<dbReference type="InterPro" id="IPR043502">
    <property type="entry name" value="DNA/RNA_pol_sf"/>
</dbReference>
<dbReference type="PANTHER" id="PTHR11439:SF484">
    <property type="entry name" value="REVERSE TRANSCRIPTASE TY1_COPIA-TYPE DOMAIN-CONTAINING PROTEIN"/>
    <property type="match status" value="1"/>
</dbReference>
<feature type="domain" description="Reverse transcriptase Ty1/copia-type" evidence="1">
    <location>
        <begin position="5"/>
        <end position="101"/>
    </location>
</feature>
<protein>
    <recommendedName>
        <fullName evidence="1">Reverse transcriptase Ty1/copia-type domain-containing protein</fullName>
    </recommendedName>
</protein>
<dbReference type="Pfam" id="PF07727">
    <property type="entry name" value="RVT_2"/>
    <property type="match status" value="1"/>
</dbReference>
<sequence>MVCSQTDHFVFLKKTRTGIVILVVFEDDIVITGSDKEGIRILINHLNLSFLTKDLCKLRYFLGIEVSRSKAHISLSQSKNTFDILKDTSYLDSKPVAKPMEPNLKLMPNEGNFIDDPDTNRRLVDKLIYLTITRPDISYAANIVSQFMTSPRVPHMKRSPSDQKSTTGYCTFICGNLVTWRSKKQSVVARSSAKEEYCAMAHTTCELTWLRTILQEFGLLVQGQTPLDYDNQAAVHIASNLVFHERTKHIEVDCHFICSKVESKDIVTPFVPWEPTSRHLH</sequence>
<evidence type="ECO:0000313" key="2">
    <source>
        <dbReference type="EMBL" id="SPD01614.1"/>
    </source>
</evidence>
<dbReference type="EMBL" id="OIVN01002223">
    <property type="protein sequence ID" value="SPD01614.1"/>
    <property type="molecule type" value="Genomic_DNA"/>
</dbReference>